<dbReference type="EMBL" id="JBEDUW010000006">
    <property type="protein sequence ID" value="KAK9920335.1"/>
    <property type="molecule type" value="Genomic_DNA"/>
</dbReference>
<comment type="subcellular location">
    <subcellularLocation>
        <location evidence="1">Membrane</location>
        <topology evidence="1">Single-pass type I membrane protein</topology>
    </subcellularLocation>
</comment>
<accession>A0AAW1W8N9</accession>
<dbReference type="Gene3D" id="3.80.10.10">
    <property type="entry name" value="Ribonuclease Inhibitor"/>
    <property type="match status" value="3"/>
</dbReference>
<evidence type="ECO:0000256" key="3">
    <source>
        <dbReference type="ARBA" id="ARBA00022692"/>
    </source>
</evidence>
<proteinExistence type="predicted"/>
<keyword evidence="6" id="KW-1133">Transmembrane helix</keyword>
<evidence type="ECO:0000313" key="10">
    <source>
        <dbReference type="EMBL" id="KAK9920335.1"/>
    </source>
</evidence>
<comment type="caution">
    <text evidence="10">The sequence shown here is derived from an EMBL/GenBank/DDBJ whole genome shotgun (WGS) entry which is preliminary data.</text>
</comment>
<keyword evidence="11" id="KW-1185">Reference proteome</keyword>
<evidence type="ECO:0000256" key="2">
    <source>
        <dbReference type="ARBA" id="ARBA00022614"/>
    </source>
</evidence>
<keyword evidence="9" id="KW-0325">Glycoprotein</keyword>
<keyword evidence="7" id="KW-0472">Membrane</keyword>
<evidence type="ECO:0000256" key="7">
    <source>
        <dbReference type="ARBA" id="ARBA00023136"/>
    </source>
</evidence>
<dbReference type="Pfam" id="PF00560">
    <property type="entry name" value="LRR_1"/>
    <property type="match status" value="4"/>
</dbReference>
<evidence type="ECO:0000256" key="9">
    <source>
        <dbReference type="ARBA" id="ARBA00023180"/>
    </source>
</evidence>
<dbReference type="InterPro" id="IPR001611">
    <property type="entry name" value="Leu-rich_rpt"/>
</dbReference>
<dbReference type="Pfam" id="PF13516">
    <property type="entry name" value="LRR_6"/>
    <property type="match status" value="1"/>
</dbReference>
<keyword evidence="2" id="KW-0433">Leucine-rich repeat</keyword>
<keyword evidence="4" id="KW-0732">Signal</keyword>
<evidence type="ECO:0000256" key="8">
    <source>
        <dbReference type="ARBA" id="ARBA00023170"/>
    </source>
</evidence>
<protein>
    <submittedName>
        <fullName evidence="10">Uncharacterized protein</fullName>
    </submittedName>
</protein>
<name>A0AAW1W8N9_RUBAR</name>
<dbReference type="GO" id="GO:0016020">
    <property type="term" value="C:membrane"/>
    <property type="evidence" value="ECO:0007669"/>
    <property type="project" value="UniProtKB-SubCell"/>
</dbReference>
<sequence>MLDGNIPSSLLSLPLLHSLDLSHNKFFGPFPENSNLSFYSIKLLDLSSNSLEGTIPMSIFNFWGLESLYLSSNNFSGTFPLHGLQQLRNISIFDLSHNSLVLTHDATNFSYSYLPQFEELGLSSGKLTTFPDFLKNQSKLEHLDLSDNQIQGKIPNWILRFSNLYKLNLSCNSLETLEGPTINLTSIIFLDLHSNQLHGQIPIFSSQPYYLDYSRNNFNSNIPSNIGDMLFETKFFSVSSNNLHGIIPGSICNSQSLQILDLSNNSLRGTVPHCLNTMLSLAVLNLRRNYLSNVDNLSPNCSLQTLDMSENHIEGQFLQSLVHCKKLEVLNLGHNHIKDPFPCFLKSTSTRVLVLRSNEFYGSIGCPKINGTWPMLQIIDLAHNNFSGEVPWTALTTWQGLMSTKDDSSSKLDHLQFQDGGRLYYLGVAFFTETSRPDPFLILIQK</sequence>
<dbReference type="AlphaFoldDB" id="A0AAW1W8N9"/>
<gene>
    <name evidence="10" type="ORF">M0R45_028890</name>
</gene>
<evidence type="ECO:0000256" key="6">
    <source>
        <dbReference type="ARBA" id="ARBA00022989"/>
    </source>
</evidence>
<dbReference type="SUPFAM" id="SSF52058">
    <property type="entry name" value="L domain-like"/>
    <property type="match status" value="2"/>
</dbReference>
<dbReference type="Proteomes" id="UP001457282">
    <property type="component" value="Unassembled WGS sequence"/>
</dbReference>
<dbReference type="Pfam" id="PF13855">
    <property type="entry name" value="LRR_8"/>
    <property type="match status" value="1"/>
</dbReference>
<reference evidence="10 11" key="1">
    <citation type="journal article" date="2023" name="G3 (Bethesda)">
        <title>A chromosome-length genome assembly and annotation of blackberry (Rubus argutus, cv. 'Hillquist').</title>
        <authorList>
            <person name="Bruna T."/>
            <person name="Aryal R."/>
            <person name="Dudchenko O."/>
            <person name="Sargent D.J."/>
            <person name="Mead D."/>
            <person name="Buti M."/>
            <person name="Cavallini A."/>
            <person name="Hytonen T."/>
            <person name="Andres J."/>
            <person name="Pham M."/>
            <person name="Weisz D."/>
            <person name="Mascagni F."/>
            <person name="Usai G."/>
            <person name="Natali L."/>
            <person name="Bassil N."/>
            <person name="Fernandez G.E."/>
            <person name="Lomsadze A."/>
            <person name="Armour M."/>
            <person name="Olukolu B."/>
            <person name="Poorten T."/>
            <person name="Britton C."/>
            <person name="Davik J."/>
            <person name="Ashrafi H."/>
            <person name="Aiden E.L."/>
            <person name="Borodovsky M."/>
            <person name="Worthington M."/>
        </authorList>
    </citation>
    <scope>NUCLEOTIDE SEQUENCE [LARGE SCALE GENOMIC DNA]</scope>
    <source>
        <strain evidence="10">PI 553951</strain>
    </source>
</reference>
<dbReference type="PROSITE" id="PS51450">
    <property type="entry name" value="LRR"/>
    <property type="match status" value="2"/>
</dbReference>
<evidence type="ECO:0000256" key="4">
    <source>
        <dbReference type="ARBA" id="ARBA00022729"/>
    </source>
</evidence>
<evidence type="ECO:0000313" key="11">
    <source>
        <dbReference type="Proteomes" id="UP001457282"/>
    </source>
</evidence>
<evidence type="ECO:0000256" key="1">
    <source>
        <dbReference type="ARBA" id="ARBA00004479"/>
    </source>
</evidence>
<dbReference type="PRINTS" id="PR00019">
    <property type="entry name" value="LEURICHRPT"/>
</dbReference>
<keyword evidence="8" id="KW-0675">Receptor</keyword>
<dbReference type="PANTHER" id="PTHR27000">
    <property type="entry name" value="LEUCINE-RICH REPEAT RECEPTOR-LIKE PROTEIN KINASE FAMILY PROTEIN-RELATED"/>
    <property type="match status" value="1"/>
</dbReference>
<dbReference type="PANTHER" id="PTHR27000:SF803">
    <property type="entry name" value="RECEPTOR-LIKE PROTEIN 45"/>
    <property type="match status" value="1"/>
</dbReference>
<evidence type="ECO:0000256" key="5">
    <source>
        <dbReference type="ARBA" id="ARBA00022737"/>
    </source>
</evidence>
<keyword evidence="5" id="KW-0677">Repeat</keyword>
<keyword evidence="3" id="KW-0812">Transmembrane</keyword>
<dbReference type="InterPro" id="IPR032675">
    <property type="entry name" value="LRR_dom_sf"/>
</dbReference>
<organism evidence="10 11">
    <name type="scientific">Rubus argutus</name>
    <name type="common">Southern blackberry</name>
    <dbReference type="NCBI Taxonomy" id="59490"/>
    <lineage>
        <taxon>Eukaryota</taxon>
        <taxon>Viridiplantae</taxon>
        <taxon>Streptophyta</taxon>
        <taxon>Embryophyta</taxon>
        <taxon>Tracheophyta</taxon>
        <taxon>Spermatophyta</taxon>
        <taxon>Magnoliopsida</taxon>
        <taxon>eudicotyledons</taxon>
        <taxon>Gunneridae</taxon>
        <taxon>Pentapetalae</taxon>
        <taxon>rosids</taxon>
        <taxon>fabids</taxon>
        <taxon>Rosales</taxon>
        <taxon>Rosaceae</taxon>
        <taxon>Rosoideae</taxon>
        <taxon>Rosoideae incertae sedis</taxon>
        <taxon>Rubus</taxon>
    </lineage>
</organism>